<keyword evidence="4" id="KW-0539">Nucleus</keyword>
<comment type="caution">
    <text evidence="7">The sequence shown here is derived from an EMBL/GenBank/DDBJ whole genome shotgun (WGS) entry which is preliminary data.</text>
</comment>
<organism evidence="7 8">
    <name type="scientific">Byssochlamys spectabilis</name>
    <name type="common">Paecilomyces variotii</name>
    <dbReference type="NCBI Taxonomy" id="264951"/>
    <lineage>
        <taxon>Eukaryota</taxon>
        <taxon>Fungi</taxon>
        <taxon>Dikarya</taxon>
        <taxon>Ascomycota</taxon>
        <taxon>Pezizomycotina</taxon>
        <taxon>Eurotiomycetes</taxon>
        <taxon>Eurotiomycetidae</taxon>
        <taxon>Eurotiales</taxon>
        <taxon>Thermoascaceae</taxon>
        <taxon>Paecilomyces</taxon>
    </lineage>
</organism>
<dbReference type="Proteomes" id="UP000283841">
    <property type="component" value="Unassembled WGS sequence"/>
</dbReference>
<dbReference type="FunFam" id="3.30.1360.10:FF:000003">
    <property type="entry name" value="DNA-directed RNA polymerase II subunit RPB11"/>
    <property type="match status" value="1"/>
</dbReference>
<protein>
    <submittedName>
        <fullName evidence="7">Putative DNA-directed RNA polymerase II subunit RPB11a</fullName>
    </submittedName>
</protein>
<dbReference type="STRING" id="264951.A0A443HMW5"/>
<dbReference type="HAMAP" id="MF_00261">
    <property type="entry name" value="RNApol_arch_Rpo11"/>
    <property type="match status" value="1"/>
</dbReference>
<feature type="domain" description="DNA-directed RNA polymerase RBP11-like dimerisation" evidence="6">
    <location>
        <begin position="97"/>
        <end position="169"/>
    </location>
</feature>
<evidence type="ECO:0000256" key="3">
    <source>
        <dbReference type="ARBA" id="ARBA00023163"/>
    </source>
</evidence>
<evidence type="ECO:0000313" key="7">
    <source>
        <dbReference type="EMBL" id="RWQ93120.1"/>
    </source>
</evidence>
<evidence type="ECO:0000313" key="8">
    <source>
        <dbReference type="Proteomes" id="UP000283841"/>
    </source>
</evidence>
<keyword evidence="2 7" id="KW-0240">DNA-directed RNA polymerase</keyword>
<evidence type="ECO:0000256" key="5">
    <source>
        <dbReference type="ARBA" id="ARBA00025751"/>
    </source>
</evidence>
<dbReference type="RefSeq" id="XP_028482765.1">
    <property type="nucleotide sequence ID" value="XM_028633701.1"/>
</dbReference>
<keyword evidence="3" id="KW-0804">Transcription</keyword>
<dbReference type="GO" id="GO:0005665">
    <property type="term" value="C:RNA polymerase II, core complex"/>
    <property type="evidence" value="ECO:0007669"/>
    <property type="project" value="InterPro"/>
</dbReference>
<dbReference type="GeneID" id="39602978"/>
<proteinExistence type="inferred from homology"/>
<dbReference type="InterPro" id="IPR036603">
    <property type="entry name" value="RBP11-like"/>
</dbReference>
<dbReference type="GO" id="GO:0003899">
    <property type="term" value="F:DNA-directed RNA polymerase activity"/>
    <property type="evidence" value="ECO:0007669"/>
    <property type="project" value="InterPro"/>
</dbReference>
<dbReference type="GO" id="GO:0003677">
    <property type="term" value="F:DNA binding"/>
    <property type="evidence" value="ECO:0007669"/>
    <property type="project" value="InterPro"/>
</dbReference>
<dbReference type="Gene3D" id="3.30.1360.10">
    <property type="entry name" value="RNA polymerase, RBP11-like subunit"/>
    <property type="match status" value="1"/>
</dbReference>
<dbReference type="AlphaFoldDB" id="A0A443HMW5"/>
<reference evidence="7 8" key="1">
    <citation type="journal article" date="2018" name="Front. Microbiol.">
        <title>Genomic and genetic insights into a cosmopolitan fungus, Paecilomyces variotii (Eurotiales).</title>
        <authorList>
            <person name="Urquhart A.S."/>
            <person name="Mondo S.J."/>
            <person name="Makela M.R."/>
            <person name="Hane J.K."/>
            <person name="Wiebenga A."/>
            <person name="He G."/>
            <person name="Mihaltcheva S."/>
            <person name="Pangilinan J."/>
            <person name="Lipzen A."/>
            <person name="Barry K."/>
            <person name="de Vries R.P."/>
            <person name="Grigoriev I.V."/>
            <person name="Idnurm A."/>
        </authorList>
    </citation>
    <scope>NUCLEOTIDE SEQUENCE [LARGE SCALE GENOMIC DNA]</scope>
    <source>
        <strain evidence="7 8">CBS 101075</strain>
    </source>
</reference>
<comment type="subcellular location">
    <subcellularLocation>
        <location evidence="1">Nucleus</location>
    </subcellularLocation>
</comment>
<dbReference type="GO" id="GO:0046983">
    <property type="term" value="F:protein dimerization activity"/>
    <property type="evidence" value="ECO:0007669"/>
    <property type="project" value="InterPro"/>
</dbReference>
<dbReference type="CDD" id="cd06926">
    <property type="entry name" value="RNAP_II_RPB11"/>
    <property type="match status" value="1"/>
</dbReference>
<dbReference type="Pfam" id="PF13656">
    <property type="entry name" value="RNA_pol_L_2"/>
    <property type="match status" value="1"/>
</dbReference>
<dbReference type="InterPro" id="IPR008193">
    <property type="entry name" value="RNA_pol_Rpb11_13-16kDa_CS"/>
</dbReference>
<dbReference type="VEuPathDB" id="FungiDB:C8Q69DRAFT_529716"/>
<sequence length="194" mass="21626">MSPKTPPSGSGQQYIMPTDQAYARYKWRVPPTYPPGSSIKEVGRDEQQRWALHLEGSPALYISSESGFLVLAFESFVLGNGEKKVEVETDTRIPSSAIFTFNKEDHTLGNLIRSRLLQSSHVLFAGYKVPHPLVPKFELRVQTDGEITPKEAVITACHELVKDLGIFSREFTKEYELRKMVGTSQGQNGAPDGI</sequence>
<comment type="similarity">
    <text evidence="5">Belongs to the archaeal Rpo11/eukaryotic RPB11/RPC19 RNA polymerase subunit family.</text>
</comment>
<keyword evidence="8" id="KW-1185">Reference proteome</keyword>
<evidence type="ECO:0000256" key="4">
    <source>
        <dbReference type="ARBA" id="ARBA00023242"/>
    </source>
</evidence>
<evidence type="ECO:0000256" key="1">
    <source>
        <dbReference type="ARBA" id="ARBA00004123"/>
    </source>
</evidence>
<gene>
    <name evidence="7" type="ORF">C8Q69DRAFT_529716</name>
</gene>
<accession>A0A443HMW5</accession>
<dbReference type="PANTHER" id="PTHR13946">
    <property type="entry name" value="DNA-DIRECTED RNA POLYMERASE I,II,III"/>
    <property type="match status" value="1"/>
</dbReference>
<dbReference type="PROSITE" id="PS01154">
    <property type="entry name" value="RNA_POL_L_13KD"/>
    <property type="match status" value="1"/>
</dbReference>
<dbReference type="GO" id="GO:0006366">
    <property type="term" value="P:transcription by RNA polymerase II"/>
    <property type="evidence" value="ECO:0007669"/>
    <property type="project" value="InterPro"/>
</dbReference>
<evidence type="ECO:0000256" key="2">
    <source>
        <dbReference type="ARBA" id="ARBA00022478"/>
    </source>
</evidence>
<dbReference type="EMBL" id="RCNU01000010">
    <property type="protein sequence ID" value="RWQ93120.1"/>
    <property type="molecule type" value="Genomic_DNA"/>
</dbReference>
<evidence type="ECO:0000259" key="6">
    <source>
        <dbReference type="Pfam" id="PF13656"/>
    </source>
</evidence>
<name>A0A443HMW5_BYSSP</name>
<dbReference type="InterPro" id="IPR037685">
    <property type="entry name" value="RBP11"/>
</dbReference>
<dbReference type="PANTHER" id="PTHR13946:SF16">
    <property type="entry name" value="DNA-DIRECTED RNA POLYMERASE II SUBUNIT RPB11"/>
    <property type="match status" value="1"/>
</dbReference>
<dbReference type="InterPro" id="IPR009025">
    <property type="entry name" value="RBP11-like_dimer"/>
</dbReference>
<dbReference type="SUPFAM" id="SSF55257">
    <property type="entry name" value="RBP11-like subunits of RNA polymerase"/>
    <property type="match status" value="1"/>
</dbReference>
<dbReference type="InterPro" id="IPR022905">
    <property type="entry name" value="Rpo11-like"/>
</dbReference>